<evidence type="ECO:0000256" key="5">
    <source>
        <dbReference type="ARBA" id="ARBA00023186"/>
    </source>
</evidence>
<protein>
    <submittedName>
        <fullName evidence="9">Molecular chaperone</fullName>
    </submittedName>
</protein>
<dbReference type="Gene3D" id="2.60.40.10">
    <property type="entry name" value="Immunoglobulins"/>
    <property type="match status" value="2"/>
</dbReference>
<feature type="chain" id="PRO_5042144607" evidence="6">
    <location>
        <begin position="21"/>
        <end position="252"/>
    </location>
</feature>
<gene>
    <name evidence="9" type="ORF">HB761_23715</name>
</gene>
<feature type="domain" description="Pili assembly chaperone C-terminal" evidence="8">
    <location>
        <begin position="175"/>
        <end position="231"/>
    </location>
</feature>
<evidence type="ECO:0000313" key="9">
    <source>
        <dbReference type="EMBL" id="UTZ29591.1"/>
    </source>
</evidence>
<evidence type="ECO:0000256" key="4">
    <source>
        <dbReference type="ARBA" id="ARBA00022764"/>
    </source>
</evidence>
<dbReference type="InterPro" id="IPR001829">
    <property type="entry name" value="Pili_assmbl_chaperone_bac"/>
</dbReference>
<dbReference type="InterPro" id="IPR008962">
    <property type="entry name" value="PapD-like_sf"/>
</dbReference>
<evidence type="ECO:0000256" key="2">
    <source>
        <dbReference type="ARBA" id="ARBA00007399"/>
    </source>
</evidence>
<dbReference type="InterPro" id="IPR050643">
    <property type="entry name" value="Periplasmic_pilus_chap"/>
</dbReference>
<evidence type="ECO:0000259" key="8">
    <source>
        <dbReference type="Pfam" id="PF02753"/>
    </source>
</evidence>
<dbReference type="InterPro" id="IPR016148">
    <property type="entry name" value="Pili_assmbl_chaperone_C"/>
</dbReference>
<evidence type="ECO:0000259" key="7">
    <source>
        <dbReference type="Pfam" id="PF00345"/>
    </source>
</evidence>
<dbReference type="Proteomes" id="UP001058687">
    <property type="component" value="Chromosome 2"/>
</dbReference>
<keyword evidence="3 6" id="KW-0732">Signal</keyword>
<dbReference type="InterPro" id="IPR036316">
    <property type="entry name" value="Pili_assmbl_chap_C_dom_sf"/>
</dbReference>
<dbReference type="GO" id="GO:0030288">
    <property type="term" value="C:outer membrane-bounded periplasmic space"/>
    <property type="evidence" value="ECO:0007669"/>
    <property type="project" value="InterPro"/>
</dbReference>
<sequence>MKNSILAILCCLMVSASANAALALDRTRVVYEGGSKLETVRVKNPADIPFLAQSWLTDMDGKDVEDKFIVVPPVLRIESKDYAMLRIKSLPTASQLPQDRETAYFLHVREVPPSEDEKSADEKADTATGSIQIAIESVIKFFYRPASLNKIKRVDKAVASATKIKRKGSNKIVLENGSPFYVTYTELLVGKSSKAAEFKPVMLAPFTSTTLKVEKSDRYELSHINDYGATVTNTFYCNSQNICTAKDESEGY</sequence>
<dbReference type="SUPFAM" id="SSF49354">
    <property type="entry name" value="PapD-like"/>
    <property type="match status" value="1"/>
</dbReference>
<dbReference type="RefSeq" id="WP_255942470.1">
    <property type="nucleotide sequence ID" value="NZ_CP050468.1"/>
</dbReference>
<dbReference type="InterPro" id="IPR013783">
    <property type="entry name" value="Ig-like_fold"/>
</dbReference>
<dbReference type="SUPFAM" id="SSF49584">
    <property type="entry name" value="Periplasmic chaperone C-domain"/>
    <property type="match status" value="1"/>
</dbReference>
<comment type="similarity">
    <text evidence="2">Belongs to the periplasmic pilus chaperone family.</text>
</comment>
<accession>A0AAE9N504</accession>
<dbReference type="InterPro" id="IPR016147">
    <property type="entry name" value="Pili_assmbl_chaperone_N"/>
</dbReference>
<dbReference type="EMBL" id="CP050468">
    <property type="protein sequence ID" value="UTZ29591.1"/>
    <property type="molecule type" value="Genomic_DNA"/>
</dbReference>
<reference evidence="9" key="1">
    <citation type="submission" date="2020-03" db="EMBL/GenBank/DDBJ databases">
        <title>Five strains of Vibrio campbellii isolated from Mariana Trench.</title>
        <authorList>
            <person name="Liang J."/>
            <person name="Zhang X.-H."/>
        </authorList>
    </citation>
    <scope>NUCLEOTIDE SEQUENCE</scope>
    <source>
        <strain evidence="9">LJC014</strain>
    </source>
</reference>
<evidence type="ECO:0000313" key="10">
    <source>
        <dbReference type="Proteomes" id="UP001058687"/>
    </source>
</evidence>
<dbReference type="GO" id="GO:0071555">
    <property type="term" value="P:cell wall organization"/>
    <property type="evidence" value="ECO:0007669"/>
    <property type="project" value="InterPro"/>
</dbReference>
<keyword evidence="4" id="KW-0574">Periplasm</keyword>
<dbReference type="AlphaFoldDB" id="A0AAE9N504"/>
<name>A0AAE9N504_9VIBR</name>
<dbReference type="PANTHER" id="PTHR30251:SF2">
    <property type="entry name" value="FIMBRIAL CHAPERONE YADV-RELATED"/>
    <property type="match status" value="1"/>
</dbReference>
<evidence type="ECO:0000256" key="1">
    <source>
        <dbReference type="ARBA" id="ARBA00004418"/>
    </source>
</evidence>
<evidence type="ECO:0000256" key="3">
    <source>
        <dbReference type="ARBA" id="ARBA00022729"/>
    </source>
</evidence>
<keyword evidence="5" id="KW-0143">Chaperone</keyword>
<evidence type="ECO:0000256" key="6">
    <source>
        <dbReference type="SAM" id="SignalP"/>
    </source>
</evidence>
<organism evidence="9 10">
    <name type="scientific">Vibrio campbellii</name>
    <dbReference type="NCBI Taxonomy" id="680"/>
    <lineage>
        <taxon>Bacteria</taxon>
        <taxon>Pseudomonadati</taxon>
        <taxon>Pseudomonadota</taxon>
        <taxon>Gammaproteobacteria</taxon>
        <taxon>Vibrionales</taxon>
        <taxon>Vibrionaceae</taxon>
        <taxon>Vibrio</taxon>
    </lineage>
</organism>
<dbReference type="Pfam" id="PF02753">
    <property type="entry name" value="PapD_C"/>
    <property type="match status" value="1"/>
</dbReference>
<dbReference type="PANTHER" id="PTHR30251">
    <property type="entry name" value="PILUS ASSEMBLY CHAPERONE"/>
    <property type="match status" value="1"/>
</dbReference>
<feature type="signal peptide" evidence="6">
    <location>
        <begin position="1"/>
        <end position="20"/>
    </location>
</feature>
<proteinExistence type="inferred from homology"/>
<feature type="domain" description="Pili assembly chaperone N-terminal" evidence="7">
    <location>
        <begin position="22"/>
        <end position="148"/>
    </location>
</feature>
<dbReference type="Pfam" id="PF00345">
    <property type="entry name" value="PapD_N"/>
    <property type="match status" value="1"/>
</dbReference>
<dbReference type="PRINTS" id="PR00969">
    <property type="entry name" value="CHAPERONPILI"/>
</dbReference>
<comment type="subcellular location">
    <subcellularLocation>
        <location evidence="1">Periplasm</location>
    </subcellularLocation>
</comment>